<dbReference type="Gene3D" id="3.40.50.1820">
    <property type="entry name" value="alpha/beta hydrolase"/>
    <property type="match status" value="1"/>
</dbReference>
<accession>A0ABX2KE75</accession>
<proteinExistence type="predicted"/>
<organism evidence="4 5">
    <name type="scientific">Azospirillum melinis</name>
    <dbReference type="NCBI Taxonomy" id="328839"/>
    <lineage>
        <taxon>Bacteria</taxon>
        <taxon>Pseudomonadati</taxon>
        <taxon>Pseudomonadota</taxon>
        <taxon>Alphaproteobacteria</taxon>
        <taxon>Rhodospirillales</taxon>
        <taxon>Azospirillaceae</taxon>
        <taxon>Azospirillum</taxon>
    </lineage>
</organism>
<dbReference type="PANTHER" id="PTHR22946">
    <property type="entry name" value="DIENELACTONE HYDROLASE DOMAIN-CONTAINING PROTEIN-RELATED"/>
    <property type="match status" value="1"/>
</dbReference>
<dbReference type="InterPro" id="IPR000383">
    <property type="entry name" value="Xaa-Pro-like_dom"/>
</dbReference>
<evidence type="ECO:0000256" key="2">
    <source>
        <dbReference type="SAM" id="SignalP"/>
    </source>
</evidence>
<dbReference type="InterPro" id="IPR050261">
    <property type="entry name" value="FrsA_esterase"/>
</dbReference>
<dbReference type="Proteomes" id="UP000605086">
    <property type="component" value="Unassembled WGS sequence"/>
</dbReference>
<feature type="domain" description="Xaa-Pro dipeptidyl-peptidase-like" evidence="3">
    <location>
        <begin position="41"/>
        <end position="188"/>
    </location>
</feature>
<dbReference type="EMBL" id="WHOS01000010">
    <property type="protein sequence ID" value="NUA99695.1"/>
    <property type="molecule type" value="Genomic_DNA"/>
</dbReference>
<evidence type="ECO:0000256" key="1">
    <source>
        <dbReference type="ARBA" id="ARBA00022801"/>
    </source>
</evidence>
<name>A0ABX2KE75_9PROT</name>
<protein>
    <submittedName>
        <fullName evidence="4">Prolyl oligopeptidase family serine peptidase</fullName>
    </submittedName>
</protein>
<sequence length="464" mass="49265">MTLRRLFALLFLLLCCGPALAEGLTQTALPIPARFPDGTSATLEAMLLRPDGPGPYPIAILSHGTPRDAAERAQMTPLRYLPEAREFARRGWAVVAVMRRGYGGSDGPYSETTGSCNNPDYLRSARQSAEDLRQTIRYVAEQPFADPSRILAVGVSAGGLASIALSADPPPGLKAVISFAGGRGSVADNQVCQEDRLVGAFGTMGRTSRVPTLWIYAENDLFFGPDLARRLWEAFTQAGGRAEFVAAPPNGKDGHFFFSAAIPQWTPMVDGFLTKTGLAPRGTPIMVSLPALPPPPELSAANRGKFPAYVEAGGNKAFAVSPDGAFGWKSGLRSLDEAQKGALENCMSHTQKGCRIAYLNDRPAGGGAADMAAAPPMAVAPDGPRGARVRLEPPPELSAAGREKFDAYVSAAGRKAFAVSQDGAFGWKSGMPSEDAARRAALDNCAKFTRHTCYVVIVDDRPLR</sequence>
<dbReference type="InterPro" id="IPR029058">
    <property type="entry name" value="AB_hydrolase_fold"/>
</dbReference>
<evidence type="ECO:0000259" key="3">
    <source>
        <dbReference type="Pfam" id="PF02129"/>
    </source>
</evidence>
<comment type="caution">
    <text evidence="4">The sequence shown here is derived from an EMBL/GenBank/DDBJ whole genome shotgun (WGS) entry which is preliminary data.</text>
</comment>
<feature type="chain" id="PRO_5046876273" evidence="2">
    <location>
        <begin position="22"/>
        <end position="464"/>
    </location>
</feature>
<evidence type="ECO:0000313" key="4">
    <source>
        <dbReference type="EMBL" id="NUA99695.1"/>
    </source>
</evidence>
<keyword evidence="2" id="KW-0732">Signal</keyword>
<evidence type="ECO:0000313" key="5">
    <source>
        <dbReference type="Proteomes" id="UP000605086"/>
    </source>
</evidence>
<keyword evidence="1" id="KW-0378">Hydrolase</keyword>
<keyword evidence="5" id="KW-1185">Reference proteome</keyword>
<dbReference type="SUPFAM" id="SSF53474">
    <property type="entry name" value="alpha/beta-Hydrolases"/>
    <property type="match status" value="1"/>
</dbReference>
<feature type="signal peptide" evidence="2">
    <location>
        <begin position="1"/>
        <end position="21"/>
    </location>
</feature>
<reference evidence="4 5" key="1">
    <citation type="submission" date="2019-10" db="EMBL/GenBank/DDBJ databases">
        <title>Genome sequence of Azospirillum melinis.</title>
        <authorList>
            <person name="Ambrosini A."/>
            <person name="Sant'Anna F.H."/>
            <person name="Cassan F.D."/>
            <person name="Souza E.M."/>
            <person name="Passaglia L.M.P."/>
        </authorList>
    </citation>
    <scope>NUCLEOTIDE SEQUENCE [LARGE SCALE GENOMIC DNA]</scope>
    <source>
        <strain evidence="4 5">TMCY0552</strain>
    </source>
</reference>
<gene>
    <name evidence="4" type="ORF">GBZ48_10355</name>
</gene>
<dbReference type="Pfam" id="PF02129">
    <property type="entry name" value="Peptidase_S15"/>
    <property type="match status" value="1"/>
</dbReference>
<dbReference type="PANTHER" id="PTHR22946:SF9">
    <property type="entry name" value="POLYKETIDE TRANSFERASE AF380"/>
    <property type="match status" value="1"/>
</dbReference>